<dbReference type="InterPro" id="IPR036264">
    <property type="entry name" value="Bact_exopeptidase_dim_dom"/>
</dbReference>
<gene>
    <name evidence="4" type="ORF">ACFSVN_08915</name>
</gene>
<evidence type="ECO:0000256" key="2">
    <source>
        <dbReference type="ARBA" id="ARBA00022801"/>
    </source>
</evidence>
<dbReference type="Gene3D" id="3.40.630.10">
    <property type="entry name" value="Zn peptidases"/>
    <property type="match status" value="1"/>
</dbReference>
<organism evidence="4 5">
    <name type="scientific">Gracilimonas halophila</name>
    <dbReference type="NCBI Taxonomy" id="1834464"/>
    <lineage>
        <taxon>Bacteria</taxon>
        <taxon>Pseudomonadati</taxon>
        <taxon>Balneolota</taxon>
        <taxon>Balneolia</taxon>
        <taxon>Balneolales</taxon>
        <taxon>Balneolaceae</taxon>
        <taxon>Gracilimonas</taxon>
    </lineage>
</organism>
<dbReference type="Pfam" id="PF07687">
    <property type="entry name" value="M20_dimer"/>
    <property type="match status" value="1"/>
</dbReference>
<dbReference type="Pfam" id="PF01546">
    <property type="entry name" value="Peptidase_M20"/>
    <property type="match status" value="1"/>
</dbReference>
<dbReference type="InterPro" id="IPR011650">
    <property type="entry name" value="Peptidase_M20_dimer"/>
</dbReference>
<dbReference type="InterPro" id="IPR002933">
    <property type="entry name" value="Peptidase_M20"/>
</dbReference>
<dbReference type="Proteomes" id="UP001597460">
    <property type="component" value="Unassembled WGS sequence"/>
</dbReference>
<protein>
    <submittedName>
        <fullName evidence="4">M20/M25/M40 family metallo-hydrolase</fullName>
    </submittedName>
</protein>
<dbReference type="SUPFAM" id="SSF55031">
    <property type="entry name" value="Bacterial exopeptidase dimerisation domain"/>
    <property type="match status" value="1"/>
</dbReference>
<dbReference type="PANTHER" id="PTHR43808">
    <property type="entry name" value="ACETYLORNITHINE DEACETYLASE"/>
    <property type="match status" value="1"/>
</dbReference>
<dbReference type="SUPFAM" id="SSF53187">
    <property type="entry name" value="Zn-dependent exopeptidases"/>
    <property type="match status" value="1"/>
</dbReference>
<dbReference type="EMBL" id="JBHULI010000024">
    <property type="protein sequence ID" value="MFD2532562.1"/>
    <property type="molecule type" value="Genomic_DNA"/>
</dbReference>
<sequence length="438" mass="47840">MKFFSRLLVPVLMVAVIGCTSQTPNEGNDGSEISVEESYMSEIENLAENSRIKEAMEFIRNMDDETVQNQIMITEIPAPPFQEEVRAERYAEMMQEYGLDQVEIDEEGNVIGKRPGREGEHTIVISAHLDTVFPEGTGVEVEVRNDTLFAPGITDDTRGLTVLLTLINTMETLDIQTADNIWFVGTVGEEGIGDLRGVKHLFETEGENIDAFISVDGSDDSRIVNKALGSHRYRVTFEGPGGHSWGAFGTANPAHALGRAITYFEDNASQFVKSGPRTSYNIGRIGGGTSVNSIPFENWMEIDMRSESPEALQQIDGIMQDAMQKALIEANNIKTEGPDLTVDIDMIGNRPSGEIPSDVPFIQRALAVAKHFGQEPGLTRSSTDANVSISMGIPSMTIGGGGSSGGSHSLDEWWYNEEGYKGVQRTFMILMAEAGLAE</sequence>
<dbReference type="Gene3D" id="3.30.70.360">
    <property type="match status" value="1"/>
</dbReference>
<evidence type="ECO:0000259" key="3">
    <source>
        <dbReference type="Pfam" id="PF07687"/>
    </source>
</evidence>
<feature type="domain" description="Peptidase M20 dimerisation" evidence="3">
    <location>
        <begin position="229"/>
        <end position="329"/>
    </location>
</feature>
<keyword evidence="1" id="KW-0479">Metal-binding</keyword>
<accession>A0ABW5JMH1</accession>
<dbReference type="RefSeq" id="WP_390301185.1">
    <property type="nucleotide sequence ID" value="NZ_JBHULI010000024.1"/>
</dbReference>
<keyword evidence="5" id="KW-1185">Reference proteome</keyword>
<evidence type="ECO:0000313" key="5">
    <source>
        <dbReference type="Proteomes" id="UP001597460"/>
    </source>
</evidence>
<proteinExistence type="predicted"/>
<dbReference type="InterPro" id="IPR050072">
    <property type="entry name" value="Peptidase_M20A"/>
</dbReference>
<name>A0ABW5JMH1_9BACT</name>
<comment type="caution">
    <text evidence="4">The sequence shown here is derived from an EMBL/GenBank/DDBJ whole genome shotgun (WGS) entry which is preliminary data.</text>
</comment>
<evidence type="ECO:0000256" key="1">
    <source>
        <dbReference type="ARBA" id="ARBA00022723"/>
    </source>
</evidence>
<reference evidence="5" key="1">
    <citation type="journal article" date="2019" name="Int. J. Syst. Evol. Microbiol.">
        <title>The Global Catalogue of Microorganisms (GCM) 10K type strain sequencing project: providing services to taxonomists for standard genome sequencing and annotation.</title>
        <authorList>
            <consortium name="The Broad Institute Genomics Platform"/>
            <consortium name="The Broad Institute Genome Sequencing Center for Infectious Disease"/>
            <person name="Wu L."/>
            <person name="Ma J."/>
        </authorList>
    </citation>
    <scope>NUCLEOTIDE SEQUENCE [LARGE SCALE GENOMIC DNA]</scope>
    <source>
        <strain evidence="5">KCTC 52042</strain>
    </source>
</reference>
<dbReference type="PROSITE" id="PS51257">
    <property type="entry name" value="PROKAR_LIPOPROTEIN"/>
    <property type="match status" value="1"/>
</dbReference>
<dbReference type="PANTHER" id="PTHR43808:SF17">
    <property type="entry name" value="PEPTIDASE M20"/>
    <property type="match status" value="1"/>
</dbReference>
<keyword evidence="2" id="KW-0378">Hydrolase</keyword>
<evidence type="ECO:0000313" key="4">
    <source>
        <dbReference type="EMBL" id="MFD2532562.1"/>
    </source>
</evidence>